<evidence type="ECO:0000313" key="1">
    <source>
        <dbReference type="EMBL" id="PCI92179.1"/>
    </source>
</evidence>
<dbReference type="Proteomes" id="UP000217838">
    <property type="component" value="Unassembled WGS sequence"/>
</dbReference>
<dbReference type="GO" id="GO:0009311">
    <property type="term" value="P:oligosaccharide metabolic process"/>
    <property type="evidence" value="ECO:0007669"/>
    <property type="project" value="InterPro"/>
</dbReference>
<protein>
    <submittedName>
        <fullName evidence="1">Glucosidase</fullName>
    </submittedName>
</protein>
<proteinExistence type="predicted"/>
<gene>
    <name evidence="1" type="ORF">COB11_07860</name>
</gene>
<dbReference type="InterPro" id="IPR004888">
    <property type="entry name" value="Glycoside_hydrolase_63"/>
</dbReference>
<sequence>MYKHLKDTKEHKRLKEGDESLPVFPWHKWGPYVSERSWGTVREDYSENGDAWGYFTHDMAKSKAFRWGEDGLAGLCDRYQLFCITFAFWNKKDRILKERLFGVSSTEGNHGEDVKEYYYYLDNTPSHSYMKFLYKYPQEAFPYERLVEENQSRRTSDREFELIDTGIFDQERYFDIFIEYAKNTSEDIAIKVEVFNRGDVDAPIDVIPQLVFRKSYKLKNNREKGP</sequence>
<dbReference type="PANTHER" id="PTHR10412">
    <property type="entry name" value="MANNOSYL-OLIGOSACCHARIDE GLUCOSIDASE"/>
    <property type="match status" value="1"/>
</dbReference>
<dbReference type="PANTHER" id="PTHR10412:SF10">
    <property type="entry name" value="GLYCOSYL HYDROLASE FAMILY 63 C-TERMINAL DOMAIN-CONTAINING PROTEIN"/>
    <property type="match status" value="1"/>
</dbReference>
<dbReference type="EMBL" id="NVUU01000116">
    <property type="protein sequence ID" value="PCI92179.1"/>
    <property type="molecule type" value="Genomic_DNA"/>
</dbReference>
<dbReference type="AlphaFoldDB" id="A0A2A4YCI2"/>
<reference evidence="2" key="1">
    <citation type="submission" date="2017-08" db="EMBL/GenBank/DDBJ databases">
        <title>A dynamic microbial community with high functional redundancy inhabits the cold, oxic subseafloor aquifer.</title>
        <authorList>
            <person name="Tully B.J."/>
            <person name="Wheat C.G."/>
            <person name="Glazer B.T."/>
            <person name="Huber J.A."/>
        </authorList>
    </citation>
    <scope>NUCLEOTIDE SEQUENCE [LARGE SCALE GENOMIC DNA]</scope>
</reference>
<feature type="non-terminal residue" evidence="1">
    <location>
        <position position="226"/>
    </location>
</feature>
<comment type="caution">
    <text evidence="1">The sequence shown here is derived from an EMBL/GenBank/DDBJ whole genome shotgun (WGS) entry which is preliminary data.</text>
</comment>
<evidence type="ECO:0000313" key="2">
    <source>
        <dbReference type="Proteomes" id="UP000217838"/>
    </source>
</evidence>
<accession>A0A2A4YCI2</accession>
<organism evidence="1 2">
    <name type="scientific">Aerophobetes bacterium</name>
    <dbReference type="NCBI Taxonomy" id="2030807"/>
    <lineage>
        <taxon>Bacteria</taxon>
        <taxon>Candidatus Aerophobota</taxon>
    </lineage>
</organism>
<dbReference type="GO" id="GO:0004573">
    <property type="term" value="F:Glc3Man9GlcNAc2 oligosaccharide glucosidase activity"/>
    <property type="evidence" value="ECO:0007669"/>
    <property type="project" value="InterPro"/>
</dbReference>
<name>A0A2A4YCI2_UNCAE</name>